<protein>
    <submittedName>
        <fullName evidence="4">Surface antigen</fullName>
    </submittedName>
</protein>
<comment type="subcellular location">
    <subcellularLocation>
        <location evidence="1">Membrane</location>
    </subcellularLocation>
</comment>
<dbReference type="GO" id="GO:0019867">
    <property type="term" value="C:outer membrane"/>
    <property type="evidence" value="ECO:0007669"/>
    <property type="project" value="InterPro"/>
</dbReference>
<evidence type="ECO:0000313" key="5">
    <source>
        <dbReference type="Proteomes" id="UP000184275"/>
    </source>
</evidence>
<evidence type="ECO:0000256" key="1">
    <source>
        <dbReference type="ARBA" id="ARBA00004370"/>
    </source>
</evidence>
<dbReference type="Proteomes" id="UP000184275">
    <property type="component" value="Unassembled WGS sequence"/>
</dbReference>
<gene>
    <name evidence="4" type="ORF">SAMN05720469_1027</name>
</gene>
<dbReference type="Pfam" id="PF01103">
    <property type="entry name" value="Omp85"/>
    <property type="match status" value="1"/>
</dbReference>
<evidence type="ECO:0000259" key="3">
    <source>
        <dbReference type="Pfam" id="PF01103"/>
    </source>
</evidence>
<dbReference type="Gene3D" id="2.40.160.50">
    <property type="entry name" value="membrane protein fhac: a member of the omp85/tpsb transporter family"/>
    <property type="match status" value="1"/>
</dbReference>
<evidence type="ECO:0000256" key="2">
    <source>
        <dbReference type="ARBA" id="ARBA00023136"/>
    </source>
</evidence>
<dbReference type="AlphaFoldDB" id="A0A1M6Q9U4"/>
<name>A0A1M6Q9U4_9BACT</name>
<keyword evidence="2" id="KW-0472">Membrane</keyword>
<dbReference type="InterPro" id="IPR000184">
    <property type="entry name" value="Bac_surfAg_D15"/>
</dbReference>
<keyword evidence="5" id="KW-1185">Reference proteome</keyword>
<dbReference type="Gene3D" id="3.10.20.310">
    <property type="entry name" value="membrane protein fhac"/>
    <property type="match status" value="1"/>
</dbReference>
<dbReference type="RefSeq" id="WP_073301958.1">
    <property type="nucleotide sequence ID" value="NZ_FRAW01000002.1"/>
</dbReference>
<organism evidence="4 5">
    <name type="scientific">Fibrobacter intestinalis</name>
    <dbReference type="NCBI Taxonomy" id="28122"/>
    <lineage>
        <taxon>Bacteria</taxon>
        <taxon>Pseudomonadati</taxon>
        <taxon>Fibrobacterota</taxon>
        <taxon>Fibrobacteria</taxon>
        <taxon>Fibrobacterales</taxon>
        <taxon>Fibrobacteraceae</taxon>
        <taxon>Fibrobacter</taxon>
    </lineage>
</organism>
<evidence type="ECO:0000313" key="4">
    <source>
        <dbReference type="EMBL" id="SHK16928.1"/>
    </source>
</evidence>
<sequence length="426" mass="49016">MILKNSHWRLARGVLAGFLLWSGVSFAGVAECPEGRIVGNIRYAGLQRTKPHVVERELLNASGKPFSAESFQNEKLRLESLDLFSEVSLVCSSQGDRLDLEYRFTELLQWIPAPAGKKTDQDGWMLGLALANLNVGGEDVRVEGQFRTSVDPIFDSKEYALYASSPWLFGLPVAWDFEFLRTDSWDDLRHFYDRSWYAHLELDARLPNDFYVIWAPSYRYVQNYGAVPDLGVGLLMDKRDSRLDPHHGAYEEWRVTRYGVFHDDVENYVEYLWDNRFYVHFGRFVTGVSSLVRYRPGTQMFFDRLHQGGVNTLRGFDPDSAIHGRHEAIWNVEERFDLLRRRPFSILGANLFWGVQLVAGVEGSFLWDTRTPDWGDYRQSIYGGVHLLIPALERLRIEAGYSPDGGGIKIAIGLYDKNVALRWRSR</sequence>
<dbReference type="EMBL" id="FRAW01000002">
    <property type="protein sequence ID" value="SHK16928.1"/>
    <property type="molecule type" value="Genomic_DNA"/>
</dbReference>
<feature type="domain" description="Bacterial surface antigen (D15)" evidence="3">
    <location>
        <begin position="230"/>
        <end position="355"/>
    </location>
</feature>
<reference evidence="5" key="1">
    <citation type="submission" date="2016-11" db="EMBL/GenBank/DDBJ databases">
        <authorList>
            <person name="Varghese N."/>
            <person name="Submissions S."/>
        </authorList>
    </citation>
    <scope>NUCLEOTIDE SEQUENCE [LARGE SCALE GENOMIC DNA]</scope>
    <source>
        <strain evidence="5">UWOS</strain>
    </source>
</reference>
<proteinExistence type="predicted"/>
<accession>A0A1M6Q9U4</accession>